<accession>A0A2M3ZU29</accession>
<keyword evidence="1" id="KW-1133">Transmembrane helix</keyword>
<keyword evidence="2" id="KW-0732">Signal</keyword>
<dbReference type="AlphaFoldDB" id="A0A2M3ZU29"/>
<name>A0A2M3ZU29_9DIPT</name>
<dbReference type="EMBL" id="GGFM01011336">
    <property type="protein sequence ID" value="MBW32087.1"/>
    <property type="molecule type" value="Transcribed_RNA"/>
</dbReference>
<feature type="signal peptide" evidence="2">
    <location>
        <begin position="1"/>
        <end position="20"/>
    </location>
</feature>
<feature type="chain" id="PRO_5014779140" evidence="2">
    <location>
        <begin position="21"/>
        <end position="114"/>
    </location>
</feature>
<protein>
    <submittedName>
        <fullName evidence="3">Putative secreted peptide</fullName>
    </submittedName>
</protein>
<reference evidence="3" key="1">
    <citation type="submission" date="2018-01" db="EMBL/GenBank/DDBJ databases">
        <title>An insight into the sialome of Amazonian anophelines.</title>
        <authorList>
            <person name="Ribeiro J.M."/>
            <person name="Scarpassa V."/>
            <person name="Calvo E."/>
        </authorList>
    </citation>
    <scope>NUCLEOTIDE SEQUENCE</scope>
    <source>
        <tissue evidence="3">Salivary glands</tissue>
    </source>
</reference>
<organism evidence="3">
    <name type="scientific">Anopheles braziliensis</name>
    <dbReference type="NCBI Taxonomy" id="58242"/>
    <lineage>
        <taxon>Eukaryota</taxon>
        <taxon>Metazoa</taxon>
        <taxon>Ecdysozoa</taxon>
        <taxon>Arthropoda</taxon>
        <taxon>Hexapoda</taxon>
        <taxon>Insecta</taxon>
        <taxon>Pterygota</taxon>
        <taxon>Neoptera</taxon>
        <taxon>Endopterygota</taxon>
        <taxon>Diptera</taxon>
        <taxon>Nematocera</taxon>
        <taxon>Culicoidea</taxon>
        <taxon>Culicidae</taxon>
        <taxon>Anophelinae</taxon>
        <taxon>Anopheles</taxon>
    </lineage>
</organism>
<evidence type="ECO:0000313" key="3">
    <source>
        <dbReference type="EMBL" id="MBW32087.1"/>
    </source>
</evidence>
<keyword evidence="1" id="KW-0472">Membrane</keyword>
<evidence type="ECO:0000256" key="1">
    <source>
        <dbReference type="SAM" id="Phobius"/>
    </source>
</evidence>
<keyword evidence="1" id="KW-0812">Transmembrane</keyword>
<feature type="transmembrane region" description="Helical" evidence="1">
    <location>
        <begin position="73"/>
        <end position="92"/>
    </location>
</feature>
<evidence type="ECO:0000256" key="2">
    <source>
        <dbReference type="SAM" id="SignalP"/>
    </source>
</evidence>
<sequence>MLSALIWTDYLLCSPLLGSAKQKVVCCADSGSIIAQYNGQYRWTRCYRTDQNRCFFRVIRVGFISQQIRYRSIFMPHCWFLSCIFPLVMYAGCFCSNVQSPSHMMAIIIYLGEG</sequence>
<proteinExistence type="predicted"/>